<dbReference type="EC" id="2.7.7.59" evidence="7"/>
<dbReference type="CDD" id="cd00077">
    <property type="entry name" value="HDc"/>
    <property type="match status" value="1"/>
</dbReference>
<dbReference type="PIRSF" id="PIRSF006288">
    <property type="entry name" value="PII_uridyltransf"/>
    <property type="match status" value="1"/>
</dbReference>
<dbReference type="Gene3D" id="3.30.460.10">
    <property type="entry name" value="Beta Polymerase, domain 2"/>
    <property type="match status" value="1"/>
</dbReference>
<dbReference type="Pfam" id="PF24931">
    <property type="entry name" value="ACT_ACR9_3rd"/>
    <property type="match status" value="1"/>
</dbReference>
<dbReference type="InterPro" id="IPR003607">
    <property type="entry name" value="HD/PDEase_dom"/>
</dbReference>
<reference evidence="10 11" key="1">
    <citation type="submission" date="2017-07" db="EMBL/GenBank/DDBJ databases">
        <title>Draft Genome Sequences of Select Purple Nonsulfur Bacteria.</title>
        <authorList>
            <person name="Lasarre B."/>
            <person name="Mckinlay J.B."/>
        </authorList>
    </citation>
    <scope>NUCLEOTIDE SEQUENCE [LARGE SCALE GENOMIC DNA]</scope>
    <source>
        <strain evidence="10 11">DSM 11290</strain>
    </source>
</reference>
<accession>A0A327JS20</accession>
<evidence type="ECO:0000313" key="10">
    <source>
        <dbReference type="EMBL" id="RAI28861.1"/>
    </source>
</evidence>
<evidence type="ECO:0000256" key="1">
    <source>
        <dbReference type="ARBA" id="ARBA00022679"/>
    </source>
</evidence>
<dbReference type="PROSITE" id="PS51671">
    <property type="entry name" value="ACT"/>
    <property type="match status" value="2"/>
</dbReference>
<evidence type="ECO:0000256" key="7">
    <source>
        <dbReference type="HAMAP-Rule" id="MF_00277"/>
    </source>
</evidence>
<comment type="catalytic activity">
    <reaction evidence="7">
        <text>[protein-PII]-uridylyl-L-tyrosine + H2O = [protein-PII]-L-tyrosine + UMP + H(+)</text>
        <dbReference type="Rhea" id="RHEA:48600"/>
        <dbReference type="Rhea" id="RHEA-COMP:12147"/>
        <dbReference type="Rhea" id="RHEA-COMP:12148"/>
        <dbReference type="ChEBI" id="CHEBI:15377"/>
        <dbReference type="ChEBI" id="CHEBI:15378"/>
        <dbReference type="ChEBI" id="CHEBI:46858"/>
        <dbReference type="ChEBI" id="CHEBI:57865"/>
        <dbReference type="ChEBI" id="CHEBI:90602"/>
    </reaction>
</comment>
<dbReference type="PROSITE" id="PS51831">
    <property type="entry name" value="HD"/>
    <property type="match status" value="1"/>
</dbReference>
<dbReference type="GO" id="GO:0008773">
    <property type="term" value="F:[protein-PII] uridylyltransferase activity"/>
    <property type="evidence" value="ECO:0007669"/>
    <property type="project" value="UniProtKB-UniRule"/>
</dbReference>
<dbReference type="InterPro" id="IPR010043">
    <property type="entry name" value="UTase/UR"/>
</dbReference>
<gene>
    <name evidence="7" type="primary">glnD</name>
    <name evidence="10" type="ORF">CH339_05230</name>
</gene>
<dbReference type="HAMAP" id="MF_00277">
    <property type="entry name" value="PII_uridylyl_transf"/>
    <property type="match status" value="1"/>
</dbReference>
<keyword evidence="6 7" id="KW-0511">Multifunctional enzyme</keyword>
<dbReference type="AlphaFoldDB" id="A0A327JS20"/>
<dbReference type="GO" id="GO:0006808">
    <property type="term" value="P:regulation of nitrogen utilization"/>
    <property type="evidence" value="ECO:0007669"/>
    <property type="project" value="UniProtKB-UniRule"/>
</dbReference>
<dbReference type="Pfam" id="PF01966">
    <property type="entry name" value="HD"/>
    <property type="match status" value="1"/>
</dbReference>
<dbReference type="PANTHER" id="PTHR47320:SF1">
    <property type="entry name" value="BIFUNCTIONAL URIDYLYLTRANSFERASE_URIDYLYL-REMOVING ENZYME"/>
    <property type="match status" value="1"/>
</dbReference>
<dbReference type="CDD" id="cd04899">
    <property type="entry name" value="ACT_ACR-UUR-like_2"/>
    <property type="match status" value="1"/>
</dbReference>
<dbReference type="InterPro" id="IPR043519">
    <property type="entry name" value="NT_sf"/>
</dbReference>
<evidence type="ECO:0000256" key="6">
    <source>
        <dbReference type="ARBA" id="ARBA00023268"/>
    </source>
</evidence>
<evidence type="ECO:0000259" key="8">
    <source>
        <dbReference type="PROSITE" id="PS51671"/>
    </source>
</evidence>
<dbReference type="EMBL" id="NPEV01000007">
    <property type="protein sequence ID" value="RAI28861.1"/>
    <property type="molecule type" value="Genomic_DNA"/>
</dbReference>
<comment type="similarity">
    <text evidence="7">Belongs to the GlnD family.</text>
</comment>
<keyword evidence="2 7" id="KW-0548">Nucleotidyltransferase</keyword>
<dbReference type="InterPro" id="IPR045865">
    <property type="entry name" value="ACT-like_dom_sf"/>
</dbReference>
<dbReference type="OrthoDB" id="9758038at2"/>
<dbReference type="SUPFAM" id="SSF81593">
    <property type="entry name" value="Nucleotidyltransferase substrate binding subunit/domain"/>
    <property type="match status" value="1"/>
</dbReference>
<comment type="activity regulation">
    <text evidence="7">Uridylyltransferase (UTase) activity is inhibited by glutamine, while glutamine activates uridylyl-removing (UR) activity.</text>
</comment>
<evidence type="ECO:0000259" key="9">
    <source>
        <dbReference type="PROSITE" id="PS51831"/>
    </source>
</evidence>
<dbReference type="SUPFAM" id="SSF81301">
    <property type="entry name" value="Nucleotidyltransferase"/>
    <property type="match status" value="1"/>
</dbReference>
<keyword evidence="4 7" id="KW-0378">Hydrolase</keyword>
<name>A0A327JS20_9HYPH</name>
<keyword evidence="5 7" id="KW-0460">Magnesium</keyword>
<dbReference type="CDD" id="cd04900">
    <property type="entry name" value="ACT_UUR-like_1"/>
    <property type="match status" value="1"/>
</dbReference>
<keyword evidence="3" id="KW-0677">Repeat</keyword>
<evidence type="ECO:0000256" key="4">
    <source>
        <dbReference type="ARBA" id="ARBA00022801"/>
    </source>
</evidence>
<comment type="caution">
    <text evidence="7">Lacks conserved residue(s) required for the propagation of feature annotation.</text>
</comment>
<evidence type="ECO:0000256" key="2">
    <source>
        <dbReference type="ARBA" id="ARBA00022695"/>
    </source>
</evidence>
<keyword evidence="1 7" id="KW-0808">Transferase</keyword>
<comment type="caution">
    <text evidence="10">The sequence shown here is derived from an EMBL/GenBank/DDBJ whole genome shotgun (WGS) entry which is preliminary data.</text>
</comment>
<dbReference type="CDD" id="cd05401">
    <property type="entry name" value="NT_GlnE_GlnD_like"/>
    <property type="match status" value="1"/>
</dbReference>
<evidence type="ECO:0000313" key="11">
    <source>
        <dbReference type="Proteomes" id="UP000249299"/>
    </source>
</evidence>
<dbReference type="Pfam" id="PF08335">
    <property type="entry name" value="GlnD_UR_UTase"/>
    <property type="match status" value="1"/>
</dbReference>
<evidence type="ECO:0000256" key="3">
    <source>
        <dbReference type="ARBA" id="ARBA00022737"/>
    </source>
</evidence>
<dbReference type="SMART" id="SM00471">
    <property type="entry name" value="HDc"/>
    <property type="match status" value="1"/>
</dbReference>
<comment type="catalytic activity">
    <reaction evidence="7">
        <text>[protein-PII]-L-tyrosine + UTP = [protein-PII]-uridylyl-L-tyrosine + diphosphate</text>
        <dbReference type="Rhea" id="RHEA:13673"/>
        <dbReference type="Rhea" id="RHEA-COMP:12147"/>
        <dbReference type="Rhea" id="RHEA-COMP:12148"/>
        <dbReference type="ChEBI" id="CHEBI:33019"/>
        <dbReference type="ChEBI" id="CHEBI:46398"/>
        <dbReference type="ChEBI" id="CHEBI:46858"/>
        <dbReference type="ChEBI" id="CHEBI:90602"/>
        <dbReference type="EC" id="2.7.7.59"/>
    </reaction>
</comment>
<dbReference type="SUPFAM" id="SSF81891">
    <property type="entry name" value="Poly A polymerase C-terminal region-like"/>
    <property type="match status" value="1"/>
</dbReference>
<comment type="function">
    <text evidence="7">Modifies, by uridylylation and deuridylylation, the PII regulatory proteins (GlnB and homologs), in response to the nitrogen status of the cell that GlnD senses through the glutamine level. Under low glutamine levels, catalyzes the conversion of the PII proteins and UTP to PII-UMP and PPi, while under higher glutamine levels, GlnD hydrolyzes PII-UMP to PII and UMP (deuridylylation). Thus, controls uridylylation state and activity of the PII proteins, and plays an important role in the regulation of nitrogen metabolism.</text>
</comment>
<feature type="region of interest" description="Uridylyltransferase" evidence="7">
    <location>
        <begin position="1"/>
        <end position="379"/>
    </location>
</feature>
<evidence type="ECO:0000256" key="5">
    <source>
        <dbReference type="ARBA" id="ARBA00022842"/>
    </source>
</evidence>
<dbReference type="Gene3D" id="1.10.3090.10">
    <property type="entry name" value="cca-adding enzyme, domain 2"/>
    <property type="match status" value="1"/>
</dbReference>
<proteinExistence type="inferred from homology"/>
<dbReference type="RefSeq" id="WP_111433292.1">
    <property type="nucleotide sequence ID" value="NZ_JACIGG010000014.1"/>
</dbReference>
<keyword evidence="11" id="KW-1185">Reference proteome</keyword>
<organism evidence="10 11">
    <name type="scientific">Rhodobium orientis</name>
    <dbReference type="NCBI Taxonomy" id="34017"/>
    <lineage>
        <taxon>Bacteria</taxon>
        <taxon>Pseudomonadati</taxon>
        <taxon>Pseudomonadota</taxon>
        <taxon>Alphaproteobacteria</taxon>
        <taxon>Hyphomicrobiales</taxon>
        <taxon>Rhodobiaceae</taxon>
        <taxon>Rhodobium</taxon>
    </lineage>
</organism>
<dbReference type="Gene3D" id="3.30.70.260">
    <property type="match status" value="1"/>
</dbReference>
<sequence>MTKLPPYVTDCIDSDALRASLTALTLETDGDGSSTKIRAEVLKLLKTALAEARADVKRRFEADNDGTLCTQRLSHIQDEIIRVIYDFAVAHVFRSINRSSAERMALVAVGGYGRGMLAPFSDVDILCLLPYKQTAWGETINEYLLYMLWDLGLKVGHATRNLDECVRLAKSDLTIRTAVLEARFIWGEESLFDELVERFDVEVAAKSGSEYIGAKLAERDSRHVRQGQSRYLVEPNVKEGKGGLRDLHTLFWIAKYFYRVRSAAELPKLGVFSRREYNLFKKAESFLWAVRCHLHFLSGRAEERLSFAVQPEIASRLGYTSHAGLKDVERFMKHYFLMAKHVGDLTRIFCAGLEDKHVKTTPPLSRLFNTIRRRRRKVAQSGDFVIDNDRITVADDEVFARDPVNILRIFQLADRYDVAFHPDALTLLTRSLKLIDTKLRESEEANQLFVDVLTSRNDPETVLRRMNETGVLGRFVPDFGKIVAMMQFNMYHHYTVDEHLLRAIGMLSEIEKGEVPHDLGLATELMNNLPSRKVLYLAVLLHDIAKGRPEDHSLAGMKIARRIGPRFGFTQAETETVAWLVEHHLLMSMVAQSRDLGDRKTINDFANIVQSPVRLQMLLILTIADITAVGPGVWNAWKGQLLRTLYYETESVVAGGFSHISRDQRVAAARAELGNALEGWTKPEIEAYAERHYPAYWLRIDLNRKIEHAELIRAADRAGTKLATTSTCHEAEGVTEVTVFAPDHPRVLSTIAGACTVAGANIVDAQVFTTSDGFALDTIFIRRAFDTDEDEDRRAERIRTIIEQTLKGEEELPKRIAAAVESRSSRVKAFRLATEVLVNNYSSDHFTVIEVSGLDRPGLLYDLTREMSDLRLDIGSAHIATFGERAVDVFYVTDLTNGKITNGSRQAAIRRRLTRAFEGTGEDDEAKDERAAVA</sequence>
<comment type="domain">
    <text evidence="7">Has four distinct domains: an N-terminal nucleotidyltransferase (NT) domain responsible for UTase activity, a central HD domain that encodes UR activity, and two C-terminal ACT domains that seem to have a role in glutamine sensing.</text>
</comment>
<comment type="cofactor">
    <cofactor evidence="7">
        <name>Mg(2+)</name>
        <dbReference type="ChEBI" id="CHEBI:18420"/>
    </cofactor>
</comment>
<protein>
    <recommendedName>
        <fullName evidence="7">Bifunctional uridylyltransferase/uridylyl-removing enzyme</fullName>
        <shortName evidence="7">UTase/UR</shortName>
    </recommendedName>
    <alternativeName>
        <fullName evidence="7">Bifunctional [protein-PII] modification enzyme</fullName>
    </alternativeName>
    <alternativeName>
        <fullName evidence="7">Bifunctional nitrogen sensor protein</fullName>
    </alternativeName>
    <domain>
        <recommendedName>
            <fullName evidence="7">[Protein-PII] uridylyltransferase</fullName>
            <shortName evidence="7">PII uridylyltransferase</shortName>
            <shortName evidence="7">UTase</shortName>
            <ecNumber evidence="7">2.7.7.59</ecNumber>
        </recommendedName>
    </domain>
    <domain>
        <recommendedName>
            <fullName evidence="7">[Protein-PII]-UMP uridylyl-removing enzyme</fullName>
            <shortName evidence="7">UR</shortName>
            <ecNumber evidence="7">3.1.4.-</ecNumber>
        </recommendedName>
    </domain>
</protein>
<dbReference type="NCBIfam" id="NF003467">
    <property type="entry name" value="PRK05092.1"/>
    <property type="match status" value="1"/>
</dbReference>
<feature type="domain" description="ACT" evidence="8">
    <location>
        <begin position="736"/>
        <end position="813"/>
    </location>
</feature>
<dbReference type="PANTHER" id="PTHR47320">
    <property type="entry name" value="BIFUNCTIONAL URIDYLYLTRANSFERASE/URIDYLYL-REMOVING ENZYME"/>
    <property type="match status" value="1"/>
</dbReference>
<dbReference type="EC" id="3.1.4.-" evidence="7"/>
<dbReference type="InterPro" id="IPR013546">
    <property type="entry name" value="PII_UdlTrfase/GS_AdlTrfase"/>
</dbReference>
<dbReference type="SUPFAM" id="SSF55021">
    <property type="entry name" value="ACT-like"/>
    <property type="match status" value="2"/>
</dbReference>
<feature type="domain" description="HD" evidence="9">
    <location>
        <begin position="496"/>
        <end position="618"/>
    </location>
</feature>
<dbReference type="InterPro" id="IPR002912">
    <property type="entry name" value="ACT_dom"/>
</dbReference>
<dbReference type="GO" id="GO:0008081">
    <property type="term" value="F:phosphoric diester hydrolase activity"/>
    <property type="evidence" value="ECO:0007669"/>
    <property type="project" value="UniProtKB-UniRule"/>
</dbReference>
<dbReference type="Proteomes" id="UP000249299">
    <property type="component" value="Unassembled WGS sequence"/>
</dbReference>
<feature type="domain" description="ACT" evidence="8">
    <location>
        <begin position="848"/>
        <end position="933"/>
    </location>
</feature>
<dbReference type="Pfam" id="PF01842">
    <property type="entry name" value="ACT"/>
    <property type="match status" value="1"/>
</dbReference>
<dbReference type="InterPro" id="IPR006674">
    <property type="entry name" value="HD_domain"/>
</dbReference>
<dbReference type="NCBIfam" id="TIGR01693">
    <property type="entry name" value="UTase_glnD"/>
    <property type="match status" value="1"/>
</dbReference>